<keyword evidence="3" id="KW-0808">Transferase</keyword>
<evidence type="ECO:0000256" key="1">
    <source>
        <dbReference type="ARBA" id="ARBA00011031"/>
    </source>
</evidence>
<comment type="caution">
    <text evidence="14">The sequence shown here is derived from an EMBL/GenBank/DDBJ whole genome shotgun (WGS) entry which is preliminary data.</text>
</comment>
<dbReference type="InterPro" id="IPR011009">
    <property type="entry name" value="Kinase-like_dom_sf"/>
</dbReference>
<dbReference type="Pfam" id="PF00454">
    <property type="entry name" value="PI3_PI4_kinase"/>
    <property type="match status" value="1"/>
</dbReference>
<reference evidence="14" key="1">
    <citation type="submission" date="2020-07" db="EMBL/GenBank/DDBJ databases">
        <title>Draft Genome Sequence of a Deep-Sea Yeast, Naganishia (Cryptococcus) liquefaciens strain N6.</title>
        <authorList>
            <person name="Han Y.W."/>
            <person name="Kajitani R."/>
            <person name="Morimoto H."/>
            <person name="Parhat M."/>
            <person name="Tsubouchi H."/>
            <person name="Bakenova O."/>
            <person name="Ogata M."/>
            <person name="Argunhan B."/>
            <person name="Aoki R."/>
            <person name="Kajiwara S."/>
            <person name="Itoh T."/>
            <person name="Iwasaki H."/>
        </authorList>
    </citation>
    <scope>NUCLEOTIDE SEQUENCE</scope>
    <source>
        <strain evidence="14">N6</strain>
    </source>
</reference>
<keyword evidence="4" id="KW-0677">Repeat</keyword>
<feature type="compositionally biased region" description="Basic and acidic residues" evidence="10">
    <location>
        <begin position="352"/>
        <end position="366"/>
    </location>
</feature>
<dbReference type="InterPro" id="IPR003151">
    <property type="entry name" value="PIK-rel_kinase_FAT"/>
</dbReference>
<dbReference type="PROSITE" id="PS00916">
    <property type="entry name" value="PI3_4_KINASE_2"/>
    <property type="match status" value="1"/>
</dbReference>
<dbReference type="InterPro" id="IPR014009">
    <property type="entry name" value="PIK_FAT"/>
</dbReference>
<dbReference type="InterPro" id="IPR016024">
    <property type="entry name" value="ARM-type_fold"/>
</dbReference>
<sequence>MSETPRFTRAAVGGSGSGRINYNQTQIINSPSTFTPPMQPRTSQPNVQSRLRQSTGTPQPMPTVLQRPGSASQYRPLHGAQQQPRFPDTYPSGPLPINAAPPGQPRSLRFPQKPHTQAKYTTYDSRMRTGVSGLVQPIHVTGGPNEAFTPSSVFNSSNAPLNTGVMTPTGEYGRGGRSRRTKINYAEVEEDDFGDGEEGIEAQAKKMVDFAKEQEGWSWLGERTPGNRVRSRMAPPALANLPFVPEDDLEREAQKPVLLVPIRVELDTETHRIRDYFTWNVNETLISPEDFAITFCRDLNISGQSYRDQIASMIRQQVAEYSEVLVIDAMEDGDNDVEAEDAADEDDQVNTGKEKVNKQNTEKTSQEEEDMMEADCRVIVNLDVQIFTFNLRDRIEWDLCSHLTPEQFTEAYCAEIGLSGEAKPIIAHAIHEELLKHKKDAYELKLYGPGALQMDGRKNAPMKLREVWREWNEKEEFGPIMVPLRMDELIQKEQERDRAARRMRQPPTEQKMSLEETRYVARLVAPSSLRPNSHLPSSRPGSHQEEAPHITTSVHKKKSLFDADSNVESTPMSTFATLPSILKSDDPDLLGSSGTLTESRSNRLSEQQDKIREALSLDTPASRKCQALKSMRSLIAATQKSTLRSKLPSAGLMSDATPHLTDSGREVLLSACSTLQHLLAQTEAAALRGDKVEVWMPEAASLFGRALGSLFVSSPDYDFSQPESLYQQVAIQLGRQIHNEVSQLFCDTCSPTQKHSMKSAQLKLLIVLTIHGSLWIHARAFAESYIADCIWHITQALHSCQEKLRASSRQLLGRILHAYPSCQGRALNGIEVLTVASYDAALDNLIGQGMSLFRPSARTIPLEFLLSTMVALWEKSTQSLRFKLHNLRLDKYEQKRYYDVASLWKAISAHLDDKSQTAASEKLLCELLPLMAFWNPATMTKYLDPILRFLTRNPPSPSSPHVIAVGKIVQGLATAVLPMVPRITQYLLEAVETISKSDAPFICAKMILESLGPVATSEMAHVVAVVERTTIKDSSLDFLTTVPLLVPALNVTVNGYLFKHLRRLSEAGASSSTRDEWLALLKVLPKIAVSCTEEQRLEVQQYLLLSLCSTTPSEIVLASLEQCSNPCLCNEDTSGEIVNRILALISARQEPLILDASFKTISHEHLGFDAKAVTYPLLLQLKRSDVQVQRVIIKLLAIQSIKFPALIIPILRNFMRSTLVTIATDVDKTADWKLETTAILCIALPALPPSLSILYGEPLLDTLIRSLKTFATVGEACNTCLEAINHIAVSCGHVWDLATISETVDQLHRLATFASPRELAKVLTCIASLMSLPASFSLQETVMQNAFRRHILRGTLTEPVVKAGVMTLIGTIGTADRNPITKRDYLAAMRREEDLYDEKLRRRINTAVTRDKRGVRSLEYKLSMITDNLLEALQHRGLPSKIPVWTVVLKLSLSIQEELVSMLPDITDDIVREIVEPSVTMGERSYRPKLIILLSQSMLLRPNRTYEQHWNTLLPVLRIMVADPDVKPNALWSLELLILSVISRNKRDLGHIVRDVLPLVLQTASRSAQLDKETLIFGVKLLAVFQSHCNRFVGSIGTLLDQVISGPFAGDDIVLVALVEFIAHLGKWVNLFEISIAIEEAIQLAKTLEERQPETRKLLREIRSALVFCPEIPQQQELSLYPDFRDYTDAQFMNLALQLQERAHAEFDVNPWDFPNDMDYLQWQQWQSRMEHSILSSCQVDVFLVACSVFTEIPRGFLHSAFVSLWDLLEAKQKASEALLGGKDRKLTVRRQSSVEKGIARLLQHPAAPENIKSIWLSILQFLHRCSLSRLTPKLLTATRNSFAGEESLSEHCDPLVLWYAEIDSVEQFKAQKDIDFIRLIETNIRVSIGSAHDQRDVALSTLDLASEEAGLQPKSDWLIALGKWDEALLATKRELVNGERDLFSVIKNQMISHYHRLDYKEVYSLANEYYDSFSMEQKESVAHWNAIASWAVGDYMNMTYYLTHMKKGSSKLLYKAVLDVRNGEYTQALRHIEKAKSWLYDELSSHASYQDFSARNYGSAHKTLAKAEMIYELSEVIQYKNYSHKSELQLRYREAWQSRLRNSQLDVNSFYERMLVWSLAADPSELRDGWLHIAKLCQPERVDAGLEVLRKLEPTGQHDDKTIYAKLRFEWETTNSGGERNLSLLDDLRKQTIRLSQACGYSAGTLACYDSWILPAEPSFRGGTPAQRNALARYLARLARWTKESQGQDWVSDKNLEAYKYTKTAIVLAPEWNSALDQFVEYALALLEDHDARSGFDETHEDTIVTLVLPACYAMFKSISLRHTAESALKQTLKAITLWFRYGSNPRVLAAFQEYLKSTLHKAWLNVLPQLIARLGAKDEALRASLLSFLLAISRSFPHAVIWPLITAAETPRSIHQTAARDIMNKMRMGDVGISKMVSEAQVMGTELNRTALSFAERWKSIIEKLIYLDGLTPYVWSEVMDEYVNLESPQSEEEYLFVQKHGNSLCAAKREVERYFQGEKPAYYKACAEYQAIYRQIHAGLESWRRCNFQLSLRLVAPRLTTIEDSNLIVPGQYDPSRDLLGQPFIARIQPMVDIINTKQLPRRLHMRSDQGKFVFLLKGNEDLRQDERVMQLITLINMLLSHNSEAFERQLFIQQYNVIPLSPNSGLLAWLSNTETLMQLISSSRSKIKGNRTSDNELAAMMGLDPKTLRQTHLDYDKLMQKYNVLPMERKLAQYRNALAQSDGMDLKNLLWRRSSSSQTWLSRRTCFARSIATTSMIGYVIGLGDRHPGNTLIEQTKFNAISIDFGDVFEAAHHRSTYPEQVPFRLTPQITNAFEYAAIYGKAAPGTRGHFKTSSVLTMSIMRKQKTSLLAMLEAFAYDPLLDWQAKEVELQAKRQNQNMDEKTESRIAKEGGTEEKKPVIRPDELPAKLDKQINRLKSFTISLGGSFIAAGSVRNPAMPEAPVLGKITEEREDEIDVPKSVLSRPGGVKQVRDTTMQEVGGSYDGNDGKRRGEPEESNTNPRRASKTDTSTSKNSEGYFARMAGTMTNDRALRVLTVIERKLQGRELPGEVAQSPEEQVQRLIEEATKPENLAQGYVLGWQPWS</sequence>
<comment type="similarity">
    <text evidence="1">Belongs to the PI3/PI4-kinase family.</text>
</comment>
<evidence type="ECO:0000256" key="10">
    <source>
        <dbReference type="SAM" id="MobiDB-lite"/>
    </source>
</evidence>
<feature type="region of interest" description="Disordered" evidence="10">
    <location>
        <begin position="339"/>
        <end position="369"/>
    </location>
</feature>
<comment type="catalytic activity">
    <reaction evidence="8">
        <text>L-threonyl-[protein] + ATP = O-phospho-L-threonyl-[protein] + ADP + H(+)</text>
        <dbReference type="Rhea" id="RHEA:46608"/>
        <dbReference type="Rhea" id="RHEA-COMP:11060"/>
        <dbReference type="Rhea" id="RHEA-COMP:11605"/>
        <dbReference type="ChEBI" id="CHEBI:15378"/>
        <dbReference type="ChEBI" id="CHEBI:30013"/>
        <dbReference type="ChEBI" id="CHEBI:30616"/>
        <dbReference type="ChEBI" id="CHEBI:61977"/>
        <dbReference type="ChEBI" id="CHEBI:456216"/>
        <dbReference type="EC" id="2.7.11.1"/>
    </reaction>
</comment>
<dbReference type="SUPFAM" id="SSF56112">
    <property type="entry name" value="Protein kinase-like (PK-like)"/>
    <property type="match status" value="1"/>
</dbReference>
<feature type="compositionally biased region" description="Polar residues" evidence="10">
    <location>
        <begin position="149"/>
        <end position="166"/>
    </location>
</feature>
<proteinExistence type="inferred from homology"/>
<organism evidence="14 15">
    <name type="scientific">Naganishia liquefaciens</name>
    <dbReference type="NCBI Taxonomy" id="104408"/>
    <lineage>
        <taxon>Eukaryota</taxon>
        <taxon>Fungi</taxon>
        <taxon>Dikarya</taxon>
        <taxon>Basidiomycota</taxon>
        <taxon>Agaricomycotina</taxon>
        <taxon>Tremellomycetes</taxon>
        <taxon>Filobasidiales</taxon>
        <taxon>Filobasidiaceae</taxon>
        <taxon>Naganishia</taxon>
    </lineage>
</organism>
<dbReference type="Gene3D" id="1.10.1070.11">
    <property type="entry name" value="Phosphatidylinositol 3-/4-kinase, catalytic domain"/>
    <property type="match status" value="1"/>
</dbReference>
<dbReference type="OrthoDB" id="381190at2759"/>
<evidence type="ECO:0000256" key="2">
    <source>
        <dbReference type="ARBA" id="ARBA00012513"/>
    </source>
</evidence>
<evidence type="ECO:0000259" key="11">
    <source>
        <dbReference type="PROSITE" id="PS50290"/>
    </source>
</evidence>
<keyword evidence="5" id="KW-0547">Nucleotide-binding</keyword>
<dbReference type="Pfam" id="PF23593">
    <property type="entry name" value="HEAT_ATR"/>
    <property type="match status" value="1"/>
</dbReference>
<dbReference type="InterPro" id="IPR057564">
    <property type="entry name" value="HEAT_ATR"/>
</dbReference>
<dbReference type="InterPro" id="IPR050517">
    <property type="entry name" value="DDR_Repair_Kinase"/>
</dbReference>
<feature type="compositionally biased region" description="Polar residues" evidence="10">
    <location>
        <begin position="18"/>
        <end position="58"/>
    </location>
</feature>
<protein>
    <recommendedName>
        <fullName evidence="2">non-specific serine/threonine protein kinase</fullName>
        <ecNumber evidence="2">2.7.11.1</ecNumber>
    </recommendedName>
</protein>
<feature type="region of interest" description="Disordered" evidence="10">
    <location>
        <begin position="2900"/>
        <end position="2921"/>
    </location>
</feature>
<dbReference type="Gene3D" id="3.30.1010.10">
    <property type="entry name" value="Phosphatidylinositol 3-kinase Catalytic Subunit, Chain A, domain 4"/>
    <property type="match status" value="1"/>
</dbReference>
<dbReference type="Proteomes" id="UP000620104">
    <property type="component" value="Unassembled WGS sequence"/>
</dbReference>
<feature type="region of interest" description="Disordered" evidence="10">
    <location>
        <begin position="494"/>
        <end position="513"/>
    </location>
</feature>
<dbReference type="Pfam" id="PF02259">
    <property type="entry name" value="FAT"/>
    <property type="match status" value="1"/>
</dbReference>
<dbReference type="InterPro" id="IPR018936">
    <property type="entry name" value="PI3/4_kinase_CS"/>
</dbReference>
<evidence type="ECO:0000259" key="12">
    <source>
        <dbReference type="PROSITE" id="PS51189"/>
    </source>
</evidence>
<evidence type="ECO:0000256" key="9">
    <source>
        <dbReference type="ARBA" id="ARBA00048679"/>
    </source>
</evidence>
<evidence type="ECO:0000313" key="15">
    <source>
        <dbReference type="Proteomes" id="UP000620104"/>
    </source>
</evidence>
<dbReference type="EC" id="2.7.11.1" evidence="2"/>
<dbReference type="PANTHER" id="PTHR11139">
    <property type="entry name" value="ATAXIA TELANGIECTASIA MUTATED ATM -RELATED"/>
    <property type="match status" value="1"/>
</dbReference>
<feature type="region of interest" description="Disordered" evidence="10">
    <location>
        <begin position="1"/>
        <end position="111"/>
    </location>
</feature>
<dbReference type="Pfam" id="PF02260">
    <property type="entry name" value="FATC"/>
    <property type="match status" value="1"/>
</dbReference>
<evidence type="ECO:0000256" key="7">
    <source>
        <dbReference type="ARBA" id="ARBA00022840"/>
    </source>
</evidence>
<comment type="catalytic activity">
    <reaction evidence="9">
        <text>L-seryl-[protein] + ATP = O-phospho-L-seryl-[protein] + ADP + H(+)</text>
        <dbReference type="Rhea" id="RHEA:17989"/>
        <dbReference type="Rhea" id="RHEA-COMP:9863"/>
        <dbReference type="Rhea" id="RHEA-COMP:11604"/>
        <dbReference type="ChEBI" id="CHEBI:15378"/>
        <dbReference type="ChEBI" id="CHEBI:29999"/>
        <dbReference type="ChEBI" id="CHEBI:30616"/>
        <dbReference type="ChEBI" id="CHEBI:83421"/>
        <dbReference type="ChEBI" id="CHEBI:456216"/>
        <dbReference type="EC" id="2.7.11.1"/>
    </reaction>
</comment>
<dbReference type="InterPro" id="IPR000403">
    <property type="entry name" value="PI3/4_kinase_cat_dom"/>
</dbReference>
<evidence type="ECO:0000313" key="14">
    <source>
        <dbReference type="EMBL" id="GHJ89654.1"/>
    </source>
</evidence>
<dbReference type="SUPFAM" id="SSF48371">
    <property type="entry name" value="ARM repeat"/>
    <property type="match status" value="1"/>
</dbReference>
<dbReference type="Pfam" id="PF04855">
    <property type="entry name" value="SNF5"/>
    <property type="match status" value="1"/>
</dbReference>
<keyword evidence="15" id="KW-1185">Reference proteome</keyword>
<dbReference type="GO" id="GO:0000228">
    <property type="term" value="C:nuclear chromosome"/>
    <property type="evidence" value="ECO:0007669"/>
    <property type="project" value="InterPro"/>
</dbReference>
<dbReference type="InterPro" id="IPR009076">
    <property type="entry name" value="FRB_dom"/>
</dbReference>
<feature type="region of interest" description="Disordered" evidence="10">
    <location>
        <begin position="525"/>
        <end position="556"/>
    </location>
</feature>
<dbReference type="PROSITE" id="PS50290">
    <property type="entry name" value="PI3_4_KINASE_3"/>
    <property type="match status" value="1"/>
</dbReference>
<dbReference type="SMART" id="SM01343">
    <property type="entry name" value="FATC"/>
    <property type="match status" value="1"/>
</dbReference>
<name>A0A8H3TYX9_9TREE</name>
<feature type="compositionally biased region" description="Acidic residues" evidence="10">
    <location>
        <begin position="339"/>
        <end position="348"/>
    </location>
</feature>
<feature type="region of interest" description="Disordered" evidence="10">
    <location>
        <begin position="149"/>
        <end position="177"/>
    </location>
</feature>
<feature type="compositionally biased region" description="Polar residues" evidence="10">
    <location>
        <begin position="529"/>
        <end position="541"/>
    </location>
</feature>
<evidence type="ECO:0000259" key="13">
    <source>
        <dbReference type="PROSITE" id="PS51190"/>
    </source>
</evidence>
<dbReference type="PROSITE" id="PS51190">
    <property type="entry name" value="FATC"/>
    <property type="match status" value="1"/>
</dbReference>
<feature type="compositionally biased region" description="Polar residues" evidence="10">
    <location>
        <begin position="3022"/>
        <end position="3040"/>
    </location>
</feature>
<feature type="domain" description="FATC" evidence="13">
    <location>
        <begin position="3076"/>
        <end position="3109"/>
    </location>
</feature>
<dbReference type="InterPro" id="IPR006939">
    <property type="entry name" value="SNF5"/>
</dbReference>
<dbReference type="SMART" id="SM00146">
    <property type="entry name" value="PI3Kc"/>
    <property type="match status" value="1"/>
</dbReference>
<dbReference type="EMBL" id="BLZA01000049">
    <property type="protein sequence ID" value="GHJ89654.1"/>
    <property type="molecule type" value="Genomic_DNA"/>
</dbReference>
<keyword evidence="6" id="KW-0418">Kinase</keyword>
<dbReference type="PROSITE" id="PS51189">
    <property type="entry name" value="FAT"/>
    <property type="match status" value="1"/>
</dbReference>
<feature type="compositionally biased region" description="Basic and acidic residues" evidence="10">
    <location>
        <begin position="2904"/>
        <end position="2921"/>
    </location>
</feature>
<dbReference type="InterPro" id="IPR036940">
    <property type="entry name" value="PI3/4_kinase_cat_sf"/>
</dbReference>
<dbReference type="GO" id="GO:0006338">
    <property type="term" value="P:chromatin remodeling"/>
    <property type="evidence" value="ECO:0007669"/>
    <property type="project" value="InterPro"/>
</dbReference>
<keyword evidence="7" id="KW-0067">ATP-binding</keyword>
<accession>A0A8H3TYX9</accession>
<evidence type="ECO:0000256" key="6">
    <source>
        <dbReference type="ARBA" id="ARBA00022777"/>
    </source>
</evidence>
<evidence type="ECO:0000256" key="4">
    <source>
        <dbReference type="ARBA" id="ARBA00022737"/>
    </source>
</evidence>
<feature type="domain" description="FAT" evidence="12">
    <location>
        <begin position="1943"/>
        <end position="2412"/>
    </location>
</feature>
<feature type="domain" description="PI3K/PI4K catalytic" evidence="11">
    <location>
        <begin position="2591"/>
        <end position="2928"/>
    </location>
</feature>
<dbReference type="InterPro" id="IPR003152">
    <property type="entry name" value="FATC_dom"/>
</dbReference>
<dbReference type="PROSITE" id="PS00915">
    <property type="entry name" value="PI3_4_KINASE_1"/>
    <property type="match status" value="1"/>
</dbReference>
<gene>
    <name evidence="14" type="ORF">NliqN6_6056</name>
</gene>
<evidence type="ECO:0000256" key="5">
    <source>
        <dbReference type="ARBA" id="ARBA00022741"/>
    </source>
</evidence>
<dbReference type="SMART" id="SM01345">
    <property type="entry name" value="Rapamycin_bind"/>
    <property type="match status" value="1"/>
</dbReference>
<feature type="region of interest" description="Disordered" evidence="10">
    <location>
        <begin position="2973"/>
        <end position="3041"/>
    </location>
</feature>
<dbReference type="Pfam" id="PF08771">
    <property type="entry name" value="FRB_dom"/>
    <property type="match status" value="1"/>
</dbReference>
<feature type="region of interest" description="Disordered" evidence="10">
    <location>
        <begin position="578"/>
        <end position="608"/>
    </location>
</feature>
<dbReference type="GO" id="GO:0004674">
    <property type="term" value="F:protein serine/threonine kinase activity"/>
    <property type="evidence" value="ECO:0007669"/>
    <property type="project" value="UniProtKB-EC"/>
</dbReference>
<evidence type="ECO:0000256" key="3">
    <source>
        <dbReference type="ARBA" id="ARBA00022679"/>
    </source>
</evidence>
<dbReference type="GO" id="GO:0035556">
    <property type="term" value="P:intracellular signal transduction"/>
    <property type="evidence" value="ECO:0007669"/>
    <property type="project" value="UniProtKB-ARBA"/>
</dbReference>
<dbReference type="GO" id="GO:0005524">
    <property type="term" value="F:ATP binding"/>
    <property type="evidence" value="ECO:0007669"/>
    <property type="project" value="UniProtKB-KW"/>
</dbReference>
<evidence type="ECO:0000256" key="8">
    <source>
        <dbReference type="ARBA" id="ARBA00047899"/>
    </source>
</evidence>
<dbReference type="GO" id="GO:0044877">
    <property type="term" value="F:protein-containing complex binding"/>
    <property type="evidence" value="ECO:0007669"/>
    <property type="project" value="InterPro"/>
</dbReference>